<dbReference type="UniPathway" id="UPA00344"/>
<keyword evidence="9" id="KW-0342">GTP-binding</keyword>
<evidence type="ECO:0000256" key="10">
    <source>
        <dbReference type="ARBA" id="ARBA00023150"/>
    </source>
</evidence>
<feature type="domain" description="Radical SAM core" evidence="13">
    <location>
        <begin position="11"/>
        <end position="225"/>
    </location>
</feature>
<keyword evidence="3" id="KW-0004">4Fe-4S</keyword>
<evidence type="ECO:0000256" key="7">
    <source>
        <dbReference type="ARBA" id="ARBA00023004"/>
    </source>
</evidence>
<dbReference type="GO" id="GO:0006777">
    <property type="term" value="P:Mo-molybdopterin cofactor biosynthetic process"/>
    <property type="evidence" value="ECO:0007669"/>
    <property type="project" value="UniProtKB-KW"/>
</dbReference>
<dbReference type="PANTHER" id="PTHR22960:SF0">
    <property type="entry name" value="MOLYBDENUM COFACTOR BIOSYNTHESIS PROTEIN 1"/>
    <property type="match status" value="1"/>
</dbReference>
<dbReference type="InterPro" id="IPR040064">
    <property type="entry name" value="MoaA-like"/>
</dbReference>
<keyword evidence="7" id="KW-0408">Iron</keyword>
<dbReference type="EC" id="4.1.99.22" evidence="2"/>
<keyword evidence="8" id="KW-0411">Iron-sulfur</keyword>
<dbReference type="SUPFAM" id="SSF102114">
    <property type="entry name" value="Radical SAM enzymes"/>
    <property type="match status" value="1"/>
</dbReference>
<evidence type="ECO:0000259" key="13">
    <source>
        <dbReference type="PROSITE" id="PS51918"/>
    </source>
</evidence>
<dbReference type="SFLD" id="SFLDG01383">
    <property type="entry name" value="cyclic_pyranopterin_phosphate"/>
    <property type="match status" value="1"/>
</dbReference>
<dbReference type="SFLD" id="SFLDS00029">
    <property type="entry name" value="Radical_SAM"/>
    <property type="match status" value="1"/>
</dbReference>
<dbReference type="EMBL" id="CAEZXE010000117">
    <property type="protein sequence ID" value="CAB4685044.1"/>
    <property type="molecule type" value="Genomic_DNA"/>
</dbReference>
<organism evidence="14">
    <name type="scientific">freshwater metagenome</name>
    <dbReference type="NCBI Taxonomy" id="449393"/>
    <lineage>
        <taxon>unclassified sequences</taxon>
        <taxon>metagenomes</taxon>
        <taxon>ecological metagenomes</taxon>
    </lineage>
</organism>
<dbReference type="HAMAP" id="MF_01225_B">
    <property type="entry name" value="MoaA_B"/>
    <property type="match status" value="1"/>
</dbReference>
<gene>
    <name evidence="14" type="ORF">UFOPK1495_00096</name>
    <name evidence="15" type="ORF">UFOPK2350_01266</name>
</gene>
<evidence type="ECO:0000256" key="9">
    <source>
        <dbReference type="ARBA" id="ARBA00023134"/>
    </source>
</evidence>
<keyword evidence="4" id="KW-0949">S-adenosyl-L-methionine</keyword>
<evidence type="ECO:0000313" key="14">
    <source>
        <dbReference type="EMBL" id="CAB4539380.1"/>
    </source>
</evidence>
<dbReference type="Pfam" id="PF06463">
    <property type="entry name" value="Mob_synth_C"/>
    <property type="match status" value="1"/>
</dbReference>
<dbReference type="NCBIfam" id="NF001199">
    <property type="entry name" value="PRK00164.2-1"/>
    <property type="match status" value="1"/>
</dbReference>
<evidence type="ECO:0000256" key="2">
    <source>
        <dbReference type="ARBA" id="ARBA00012167"/>
    </source>
</evidence>
<dbReference type="InterPro" id="IPR058240">
    <property type="entry name" value="rSAM_sf"/>
</dbReference>
<evidence type="ECO:0000256" key="1">
    <source>
        <dbReference type="ARBA" id="ARBA00001966"/>
    </source>
</evidence>
<keyword evidence="5" id="KW-0479">Metal-binding</keyword>
<proteinExistence type="inferred from homology"/>
<dbReference type="GO" id="GO:0061799">
    <property type="term" value="F:cyclic pyranopterin monophosphate synthase activity"/>
    <property type="evidence" value="ECO:0007669"/>
    <property type="project" value="TreeGrafter"/>
</dbReference>
<keyword evidence="6" id="KW-0547">Nucleotide-binding</keyword>
<evidence type="ECO:0000256" key="12">
    <source>
        <dbReference type="ARBA" id="ARBA00048697"/>
    </source>
</evidence>
<dbReference type="InterPro" id="IPR006638">
    <property type="entry name" value="Elp3/MiaA/NifB-like_rSAM"/>
</dbReference>
<evidence type="ECO:0000313" key="15">
    <source>
        <dbReference type="EMBL" id="CAB4685044.1"/>
    </source>
</evidence>
<dbReference type="InterPro" id="IPR000385">
    <property type="entry name" value="MoaA_NifB_PqqE_Fe-S-bd_CS"/>
</dbReference>
<dbReference type="InterPro" id="IPR013785">
    <property type="entry name" value="Aldolase_TIM"/>
</dbReference>
<dbReference type="CDD" id="cd01335">
    <property type="entry name" value="Radical_SAM"/>
    <property type="match status" value="1"/>
</dbReference>
<protein>
    <recommendedName>
        <fullName evidence="2">GTP 3',8-cyclase</fullName>
        <ecNumber evidence="2">4.1.99.22</ecNumber>
    </recommendedName>
</protein>
<name>A0A6J6BJS5_9ZZZZ</name>
<dbReference type="GO" id="GO:0061798">
    <property type="term" value="F:GTP 3',8'-cyclase activity"/>
    <property type="evidence" value="ECO:0007669"/>
    <property type="project" value="UniProtKB-EC"/>
</dbReference>
<dbReference type="Pfam" id="PF04055">
    <property type="entry name" value="Radical_SAM"/>
    <property type="match status" value="1"/>
</dbReference>
<dbReference type="InterPro" id="IPR013483">
    <property type="entry name" value="MoaA"/>
</dbReference>
<dbReference type="InterPro" id="IPR050105">
    <property type="entry name" value="MoCo_biosynth_MoaA/MoaC"/>
</dbReference>
<dbReference type="PROSITE" id="PS01305">
    <property type="entry name" value="MOAA_NIFB_PQQE"/>
    <property type="match status" value="1"/>
</dbReference>
<dbReference type="SMART" id="SM00729">
    <property type="entry name" value="Elp3"/>
    <property type="match status" value="1"/>
</dbReference>
<evidence type="ECO:0000256" key="6">
    <source>
        <dbReference type="ARBA" id="ARBA00022741"/>
    </source>
</evidence>
<evidence type="ECO:0000256" key="8">
    <source>
        <dbReference type="ARBA" id="ARBA00023014"/>
    </source>
</evidence>
<comment type="cofactor">
    <cofactor evidence="1">
        <name>[4Fe-4S] cluster</name>
        <dbReference type="ChEBI" id="CHEBI:49883"/>
    </cofactor>
</comment>
<dbReference type="CDD" id="cd21117">
    <property type="entry name" value="Twitch_MoaA"/>
    <property type="match status" value="1"/>
</dbReference>
<dbReference type="SFLD" id="SFLDG01067">
    <property type="entry name" value="SPASM/twitch_domain_containing"/>
    <property type="match status" value="1"/>
</dbReference>
<dbReference type="NCBIfam" id="TIGR02666">
    <property type="entry name" value="moaA"/>
    <property type="match status" value="1"/>
</dbReference>
<reference evidence="14" key="1">
    <citation type="submission" date="2020-05" db="EMBL/GenBank/DDBJ databases">
        <authorList>
            <person name="Chiriac C."/>
            <person name="Salcher M."/>
            <person name="Ghai R."/>
            <person name="Kavagutti S V."/>
        </authorList>
    </citation>
    <scope>NUCLEOTIDE SEQUENCE</scope>
</reference>
<keyword evidence="10" id="KW-0501">Molybdenum cofactor biosynthesis</keyword>
<dbReference type="SFLD" id="SFLDG01386">
    <property type="entry name" value="main_SPASM_domain-containing"/>
    <property type="match status" value="1"/>
</dbReference>
<dbReference type="PANTHER" id="PTHR22960">
    <property type="entry name" value="MOLYBDOPTERIN COFACTOR SYNTHESIS PROTEIN A"/>
    <property type="match status" value="1"/>
</dbReference>
<dbReference type="AlphaFoldDB" id="A0A6J6BJS5"/>
<dbReference type="InterPro" id="IPR010505">
    <property type="entry name" value="MoaA_twitch"/>
</dbReference>
<dbReference type="GO" id="GO:0051539">
    <property type="term" value="F:4 iron, 4 sulfur cluster binding"/>
    <property type="evidence" value="ECO:0007669"/>
    <property type="project" value="UniProtKB-KW"/>
</dbReference>
<evidence type="ECO:0000256" key="3">
    <source>
        <dbReference type="ARBA" id="ARBA00022485"/>
    </source>
</evidence>
<dbReference type="EMBL" id="CAEZSU010000005">
    <property type="protein sequence ID" value="CAB4539380.1"/>
    <property type="molecule type" value="Genomic_DNA"/>
</dbReference>
<evidence type="ECO:0000256" key="4">
    <source>
        <dbReference type="ARBA" id="ARBA00022691"/>
    </source>
</evidence>
<dbReference type="InterPro" id="IPR007197">
    <property type="entry name" value="rSAM"/>
</dbReference>
<sequence>MAAEPTSLVDGFGRVHRDLRISVTDRCNFRCTYCMPAEGLDWMAREDLLTYEELTRVARVCVERFGFDGIRLTGGEPTVRANLPVLIEQLSSLGVDLSLTTNGTTLTNLAPTLVSAGLERINISLDSLQRERFEQITRRDELDKVLEGIDAAVSAGLAPVKINCVVMRGVNDDEVVDFARFGRERGVTVRFIEFMPLDAQGEWTNEQVVTKAEIVAAIGDVFPLEPVAERESDPAARWRYVDGGGEFGVIPSVTEAFCESCDRVRLTADGMLRHCLFATRELDLRTLLRGGATDDDIAAAITTEVGAKWAGHQINQVHFIRPSRSMSQIGG</sequence>
<accession>A0A6J6BJS5</accession>
<dbReference type="GO" id="GO:0046872">
    <property type="term" value="F:metal ion binding"/>
    <property type="evidence" value="ECO:0007669"/>
    <property type="project" value="UniProtKB-KW"/>
</dbReference>
<dbReference type="GO" id="GO:0005525">
    <property type="term" value="F:GTP binding"/>
    <property type="evidence" value="ECO:0007669"/>
    <property type="project" value="UniProtKB-KW"/>
</dbReference>
<dbReference type="PROSITE" id="PS51918">
    <property type="entry name" value="RADICAL_SAM"/>
    <property type="match status" value="1"/>
</dbReference>
<evidence type="ECO:0000256" key="5">
    <source>
        <dbReference type="ARBA" id="ARBA00022723"/>
    </source>
</evidence>
<comment type="catalytic activity">
    <reaction evidence="12">
        <text>GTP + AH2 + S-adenosyl-L-methionine = (8S)-3',8-cyclo-7,8-dihydroguanosine 5'-triphosphate + 5'-deoxyadenosine + L-methionine + A + H(+)</text>
        <dbReference type="Rhea" id="RHEA:49576"/>
        <dbReference type="ChEBI" id="CHEBI:13193"/>
        <dbReference type="ChEBI" id="CHEBI:15378"/>
        <dbReference type="ChEBI" id="CHEBI:17319"/>
        <dbReference type="ChEBI" id="CHEBI:17499"/>
        <dbReference type="ChEBI" id="CHEBI:37565"/>
        <dbReference type="ChEBI" id="CHEBI:57844"/>
        <dbReference type="ChEBI" id="CHEBI:59789"/>
        <dbReference type="ChEBI" id="CHEBI:131766"/>
        <dbReference type="EC" id="4.1.99.22"/>
    </reaction>
</comment>
<dbReference type="Gene3D" id="3.20.20.70">
    <property type="entry name" value="Aldolase class I"/>
    <property type="match status" value="1"/>
</dbReference>
<keyword evidence="11" id="KW-0456">Lyase</keyword>
<evidence type="ECO:0000256" key="11">
    <source>
        <dbReference type="ARBA" id="ARBA00023239"/>
    </source>
</evidence>